<evidence type="ECO:0000313" key="2">
    <source>
        <dbReference type="Proteomes" id="UP000318103"/>
    </source>
</evidence>
<keyword evidence="2" id="KW-1185">Reference proteome</keyword>
<dbReference type="AlphaFoldDB" id="A0A542SZ33"/>
<gene>
    <name evidence="1" type="ORF">FB563_7739</name>
</gene>
<comment type="caution">
    <text evidence="1">The sequence shown here is derived from an EMBL/GenBank/DDBJ whole genome shotgun (WGS) entry which is preliminary data.</text>
</comment>
<proteinExistence type="predicted"/>
<name>A0A542SZ33_9ACTN</name>
<dbReference type="Proteomes" id="UP000318103">
    <property type="component" value="Unassembled WGS sequence"/>
</dbReference>
<accession>A0A542SZ33</accession>
<protein>
    <submittedName>
        <fullName evidence="1">Uncharacterized protein YdeI (YjbR/CyaY-like superfamily)</fullName>
    </submittedName>
</protein>
<dbReference type="EMBL" id="VFNX01000004">
    <property type="protein sequence ID" value="TQK79880.1"/>
    <property type="molecule type" value="Genomic_DNA"/>
</dbReference>
<organism evidence="1 2">
    <name type="scientific">Streptomyces puniciscabiei</name>
    <dbReference type="NCBI Taxonomy" id="164348"/>
    <lineage>
        <taxon>Bacteria</taxon>
        <taxon>Bacillati</taxon>
        <taxon>Actinomycetota</taxon>
        <taxon>Actinomycetes</taxon>
        <taxon>Kitasatosporales</taxon>
        <taxon>Streptomycetaceae</taxon>
        <taxon>Streptomyces</taxon>
    </lineage>
</organism>
<dbReference type="Pfam" id="PF13376">
    <property type="entry name" value="OmdA"/>
    <property type="match status" value="1"/>
</dbReference>
<sequence>MWAMPDAAQTGGARNGADPVLAFATQEAWEQWLEEHHADVPGIWLMIPKKDSGLAGVDYAGALESALCFGWIDGQKKKLDERYWLQRFTPRRPGGKWSKVNREKATELMEQGRMRPAGLREVERAQADGRWEAAYEGQRTATVPDDLRAALEAAPEARDFFATLDSRNRYAILYRVQDAKKPQTRAARIEKFVAMLAGRRKLHP</sequence>
<evidence type="ECO:0000313" key="1">
    <source>
        <dbReference type="EMBL" id="TQK79880.1"/>
    </source>
</evidence>
<reference evidence="1 2" key="1">
    <citation type="submission" date="2019-06" db="EMBL/GenBank/DDBJ databases">
        <title>Sequencing the genomes of 1000 actinobacteria strains.</title>
        <authorList>
            <person name="Klenk H.-P."/>
        </authorList>
    </citation>
    <scope>NUCLEOTIDE SEQUENCE [LARGE SCALE GENOMIC DNA]</scope>
    <source>
        <strain evidence="1 2">DSM 41929</strain>
    </source>
</reference>